<keyword evidence="2" id="KW-1185">Reference proteome</keyword>
<accession>A0A8H4H2T3</accession>
<name>A0A8H4H2T3_9EURO</name>
<sequence>MNQRSHLIPSIAKSLASVLKTTRNSTLRSRINDLQALHSPRTEASQVPGSTDFRAAIQTALWKIAQKQLYDSRASRKLSVSDDVATSADDYRGAEEDLLSEVGMDDFLDDLNSENHENHEIYDSDCYLGSNSEDLEFMEEDETNSVLSFDGNYSHHSIDMLGHDDPELDRIWEDQTILDHTQNRTTISVLNLSEQLSCHLSISDGEMLASDCFEDEPTSPPILPYSPSLSGTCEPPDELCDLMLCDHYRIL</sequence>
<protein>
    <submittedName>
        <fullName evidence="1">Uncharacterized protein</fullName>
    </submittedName>
</protein>
<evidence type="ECO:0000313" key="2">
    <source>
        <dbReference type="Proteomes" id="UP000653565"/>
    </source>
</evidence>
<dbReference type="OrthoDB" id="4187154at2759"/>
<gene>
    <name evidence="1" type="ORF">CNMCM6805_009135</name>
</gene>
<dbReference type="EMBL" id="JAAAPX010000077">
    <property type="protein sequence ID" value="KAF4233581.1"/>
    <property type="molecule type" value="Genomic_DNA"/>
</dbReference>
<organism evidence="1 2">
    <name type="scientific">Aspergillus fumigatiaffinis</name>
    <dbReference type="NCBI Taxonomy" id="340414"/>
    <lineage>
        <taxon>Eukaryota</taxon>
        <taxon>Fungi</taxon>
        <taxon>Dikarya</taxon>
        <taxon>Ascomycota</taxon>
        <taxon>Pezizomycotina</taxon>
        <taxon>Eurotiomycetes</taxon>
        <taxon>Eurotiomycetidae</taxon>
        <taxon>Eurotiales</taxon>
        <taxon>Aspergillaceae</taxon>
        <taxon>Aspergillus</taxon>
        <taxon>Aspergillus subgen. Fumigati</taxon>
    </lineage>
</organism>
<dbReference type="AlphaFoldDB" id="A0A8H4H2T3"/>
<reference evidence="1" key="2">
    <citation type="submission" date="2020-04" db="EMBL/GenBank/DDBJ databases">
        <authorList>
            <person name="Santos R.A.C."/>
            <person name="Steenwyk J.L."/>
            <person name="Rivero-Menendez O."/>
            <person name="Mead M.E."/>
            <person name="Silva L.P."/>
            <person name="Bastos R.W."/>
            <person name="Alastruey-Izquierdo A."/>
            <person name="Goldman G.H."/>
            <person name="Rokas A."/>
        </authorList>
    </citation>
    <scope>NUCLEOTIDE SEQUENCE</scope>
    <source>
        <strain evidence="1">CNM-CM6805</strain>
    </source>
</reference>
<comment type="caution">
    <text evidence="1">The sequence shown here is derived from an EMBL/GenBank/DDBJ whole genome shotgun (WGS) entry which is preliminary data.</text>
</comment>
<reference evidence="1" key="1">
    <citation type="journal article" date="2020" name="bioRxiv">
        <title>Genomic and phenotypic heterogeneity of clinical isolates of the human pathogens Aspergillus fumigatus, Aspergillus lentulus and Aspergillus fumigatiaffinis.</title>
        <authorList>
            <person name="dos Santos R.A.C."/>
            <person name="Steenwyk J.L."/>
            <person name="Rivero-Menendez O."/>
            <person name="Mead M.E."/>
            <person name="Silva L.P."/>
            <person name="Bastos R.W."/>
            <person name="Alastruey-Izquierdo A."/>
            <person name="Goldman G.H."/>
            <person name="Rokas A."/>
        </authorList>
    </citation>
    <scope>NUCLEOTIDE SEQUENCE</scope>
    <source>
        <strain evidence="1">CNM-CM6805</strain>
    </source>
</reference>
<evidence type="ECO:0000313" key="1">
    <source>
        <dbReference type="EMBL" id="KAF4233581.1"/>
    </source>
</evidence>
<dbReference type="Proteomes" id="UP000653565">
    <property type="component" value="Unassembled WGS sequence"/>
</dbReference>
<proteinExistence type="predicted"/>